<feature type="transmembrane region" description="Helical" evidence="1">
    <location>
        <begin position="144"/>
        <end position="166"/>
    </location>
</feature>
<dbReference type="PANTHER" id="PTHR39084">
    <property type="entry name" value="MEMBRANE PROTEIN-RELATED"/>
    <property type="match status" value="1"/>
</dbReference>
<evidence type="ECO:0000313" key="5">
    <source>
        <dbReference type="Proteomes" id="UP000197535"/>
    </source>
</evidence>
<feature type="transmembrane region" description="Helical" evidence="1">
    <location>
        <begin position="60"/>
        <end position="78"/>
    </location>
</feature>
<feature type="transmembrane region" description="Helical" evidence="1">
    <location>
        <begin position="90"/>
        <end position="123"/>
    </location>
</feature>
<feature type="transmembrane region" description="Helical" evidence="1">
    <location>
        <begin position="231"/>
        <end position="255"/>
    </location>
</feature>
<dbReference type="Pfam" id="PF13194">
    <property type="entry name" value="DUF4010"/>
    <property type="match status" value="1"/>
</dbReference>
<keyword evidence="1" id="KW-0472">Membrane</keyword>
<feature type="transmembrane region" description="Helical" evidence="1">
    <location>
        <begin position="392"/>
        <end position="411"/>
    </location>
</feature>
<feature type="transmembrane region" description="Helical" evidence="1">
    <location>
        <begin position="262"/>
        <end position="284"/>
    </location>
</feature>
<accession>A0A254TH16</accession>
<feature type="transmembrane region" description="Helical" evidence="1">
    <location>
        <begin position="304"/>
        <end position="322"/>
    </location>
</feature>
<dbReference type="InterPro" id="IPR025105">
    <property type="entry name" value="DUF4010"/>
</dbReference>
<keyword evidence="5" id="KW-1185">Reference proteome</keyword>
<dbReference type="RefSeq" id="WP_088708781.1">
    <property type="nucleotide sequence ID" value="NZ_LSTO01000001.1"/>
</dbReference>
<sequence length="412" mass="41352">MDHLPSLFASCAVALGGSALIGVERERHKGSGPSRGLAGVRTFALAGFSGVIASHVGQPAVTVAGALFIALLCAIAYYRDLGDDPGITTALALFLTYLLGIVAAMNAELASAGFVVVACLLAGKTRLHHFATKTLTSVELRDGLLLAAAALVIYPLIPNRTISFLANANPNHLWRLIVLLMTLQAVGYVALRVMGPRFGLAIAGLASGVVSSSSTMGAMGARSKAEPHYAAAYAAAALCSNLSSMALLVAVGMAIDPAAVTASWPAMAGVMAGSGLSACIAVIAQPALDAPNVPSQKVFSVRQAVGFAALLTALTAVVSLATKHFGSAAAELGAAIAATVDMQAAGAVLFSLFAGQSVDAGALNRGLAIAITANAVSKMVIACAAGNRAYGLRTSAGLAVAITVVWVATLVT</sequence>
<feature type="domain" description="MgtC/SapB/SrpB/YhiD N-terminal" evidence="2">
    <location>
        <begin position="13"/>
        <end position="129"/>
    </location>
</feature>
<evidence type="ECO:0000259" key="2">
    <source>
        <dbReference type="Pfam" id="PF02308"/>
    </source>
</evidence>
<feature type="transmembrane region" description="Helical" evidence="1">
    <location>
        <begin position="172"/>
        <end position="191"/>
    </location>
</feature>
<dbReference type="OrthoDB" id="9813718at2"/>
<proteinExistence type="predicted"/>
<feature type="domain" description="DUF4010" evidence="3">
    <location>
        <begin position="178"/>
        <end position="386"/>
    </location>
</feature>
<protein>
    <submittedName>
        <fullName evidence="4">Uncharacterized protein</fullName>
    </submittedName>
</protein>
<dbReference type="Pfam" id="PF02308">
    <property type="entry name" value="MgtC"/>
    <property type="match status" value="1"/>
</dbReference>
<dbReference type="InterPro" id="IPR049177">
    <property type="entry name" value="MgtC_SapB_SrpB_YhiD_N"/>
</dbReference>
<reference evidence="4 5" key="1">
    <citation type="submission" date="2016-02" db="EMBL/GenBank/DDBJ databases">
        <authorList>
            <person name="Wen L."/>
            <person name="He K."/>
            <person name="Yang H."/>
        </authorList>
    </citation>
    <scope>NUCLEOTIDE SEQUENCE [LARGE SCALE GENOMIC DNA]</scope>
    <source>
        <strain evidence="4 5">TSA40</strain>
    </source>
</reference>
<dbReference type="AlphaFoldDB" id="A0A254TH16"/>
<dbReference type="PANTHER" id="PTHR39084:SF1">
    <property type="entry name" value="DUF4010 DOMAIN-CONTAINING PROTEIN"/>
    <property type="match status" value="1"/>
</dbReference>
<evidence type="ECO:0000256" key="1">
    <source>
        <dbReference type="SAM" id="Phobius"/>
    </source>
</evidence>
<evidence type="ECO:0000259" key="3">
    <source>
        <dbReference type="Pfam" id="PF13194"/>
    </source>
</evidence>
<keyword evidence="1" id="KW-0812">Transmembrane</keyword>
<keyword evidence="1" id="KW-1133">Transmembrane helix</keyword>
<dbReference type="Proteomes" id="UP000197535">
    <property type="component" value="Unassembled WGS sequence"/>
</dbReference>
<organism evidence="4 5">
    <name type="scientific">Noviherbaspirillum denitrificans</name>
    <dbReference type="NCBI Taxonomy" id="1968433"/>
    <lineage>
        <taxon>Bacteria</taxon>
        <taxon>Pseudomonadati</taxon>
        <taxon>Pseudomonadota</taxon>
        <taxon>Betaproteobacteria</taxon>
        <taxon>Burkholderiales</taxon>
        <taxon>Oxalobacteraceae</taxon>
        <taxon>Noviherbaspirillum</taxon>
    </lineage>
</organism>
<evidence type="ECO:0000313" key="4">
    <source>
        <dbReference type="EMBL" id="OWW21946.1"/>
    </source>
</evidence>
<dbReference type="EMBL" id="LSTO01000001">
    <property type="protein sequence ID" value="OWW21946.1"/>
    <property type="molecule type" value="Genomic_DNA"/>
</dbReference>
<comment type="caution">
    <text evidence="4">The sequence shown here is derived from an EMBL/GenBank/DDBJ whole genome shotgun (WGS) entry which is preliminary data.</text>
</comment>
<gene>
    <name evidence="4" type="ORF">AYR66_23085</name>
</gene>
<feature type="transmembrane region" description="Helical" evidence="1">
    <location>
        <begin position="198"/>
        <end position="219"/>
    </location>
</feature>
<name>A0A254TH16_9BURK</name>